<dbReference type="SMART" id="SM00239">
    <property type="entry name" value="C2"/>
    <property type="match status" value="2"/>
</dbReference>
<dbReference type="Proteomes" id="UP000838412">
    <property type="component" value="Chromosome 18"/>
</dbReference>
<evidence type="ECO:0000256" key="5">
    <source>
        <dbReference type="ARBA" id="ARBA00022737"/>
    </source>
</evidence>
<dbReference type="GO" id="GO:0030276">
    <property type="term" value="F:clathrin binding"/>
    <property type="evidence" value="ECO:0007669"/>
    <property type="project" value="TreeGrafter"/>
</dbReference>
<keyword evidence="4" id="KW-0479">Metal-binding</keyword>
<dbReference type="GO" id="GO:0017156">
    <property type="term" value="P:calcium-ion regulated exocytosis"/>
    <property type="evidence" value="ECO:0007669"/>
    <property type="project" value="TreeGrafter"/>
</dbReference>
<feature type="domain" description="C2" evidence="11">
    <location>
        <begin position="195"/>
        <end position="316"/>
    </location>
</feature>
<keyword evidence="13" id="KW-1185">Reference proteome</keyword>
<dbReference type="PROSITE" id="PS50004">
    <property type="entry name" value="C2"/>
    <property type="match status" value="2"/>
</dbReference>
<dbReference type="GO" id="GO:0030658">
    <property type="term" value="C:transport vesicle membrane"/>
    <property type="evidence" value="ECO:0007669"/>
    <property type="project" value="UniProtKB-SubCell"/>
</dbReference>
<dbReference type="SUPFAM" id="SSF49562">
    <property type="entry name" value="C2 domain (Calcium/lipid-binding domain, CaLB)"/>
    <property type="match status" value="2"/>
</dbReference>
<dbReference type="InterPro" id="IPR001565">
    <property type="entry name" value="Synaptotagmin"/>
</dbReference>
<evidence type="ECO:0000256" key="3">
    <source>
        <dbReference type="ARBA" id="ARBA00022692"/>
    </source>
</evidence>
<dbReference type="PRINTS" id="PR00360">
    <property type="entry name" value="C2DOMAIN"/>
</dbReference>
<dbReference type="Gene3D" id="2.60.40.150">
    <property type="entry name" value="C2 domain"/>
    <property type="match status" value="2"/>
</dbReference>
<dbReference type="FunFam" id="2.60.40.150:FF:000011">
    <property type="entry name" value="Synaptotagmin 6"/>
    <property type="match status" value="1"/>
</dbReference>
<protein>
    <submittedName>
        <fullName evidence="12">SYT9 protein</fullName>
    </submittedName>
</protein>
<feature type="transmembrane region" description="Helical" evidence="10">
    <location>
        <begin position="36"/>
        <end position="60"/>
    </location>
</feature>
<dbReference type="FunFam" id="2.60.40.150:FF:000005">
    <property type="entry name" value="Synaptotagmin 6"/>
    <property type="match status" value="1"/>
</dbReference>
<dbReference type="GO" id="GO:0005544">
    <property type="term" value="F:calcium-dependent phospholipid binding"/>
    <property type="evidence" value="ECO:0007669"/>
    <property type="project" value="TreeGrafter"/>
</dbReference>
<accession>A0A8J9ZAN7</accession>
<sequence>MDRKEGRMDEPHHRRRLGEYPSHHSERPVPYELDDIPLTVVLGAAFGGMILFIIVVYCWWRCYLLSWRRKNLSPDSTPPSSPKDAGNEDGLKISLSSPDIPSLFGSQDSMASGRGGKRLVRQTTEPVSSDRHTSFRRKLVADRHINFTSVDFTIQSVRRKEQPPVGQIRPELYKQPAVENLQKASASLTGSQEKPCGKLHFSLLYNHDTDQLVVRLERAEGLPPKDFSGTSDPYIKLYLLPERKRKFQTKVHRKTLSPVFNETFCFSVPYKDLHARELQFSIYDFDRFSRHDLIGQVTVNDLLEETDLAQETWLWKDVISTAAEKVDLGEIMFSLCYLPTAGRLTLTIIKARNLKAMDITGTSDPFVKVSLMCEGKKLKKRKTSVKKNTLNPVWNEAIVFDVPPENMDQVSLHISVVDFDRVGHSELIGMCDVGQNCAGPGREHWTEMLANPRKPVAQWHQLADDGSPASGNHVSPSPNNT</sequence>
<dbReference type="InterPro" id="IPR000008">
    <property type="entry name" value="C2_dom"/>
</dbReference>
<dbReference type="GO" id="GO:0005509">
    <property type="term" value="F:calcium ion binding"/>
    <property type="evidence" value="ECO:0007669"/>
    <property type="project" value="TreeGrafter"/>
</dbReference>
<dbReference type="GO" id="GO:0005886">
    <property type="term" value="C:plasma membrane"/>
    <property type="evidence" value="ECO:0007669"/>
    <property type="project" value="TreeGrafter"/>
</dbReference>
<evidence type="ECO:0000256" key="2">
    <source>
        <dbReference type="ARBA" id="ARBA00006996"/>
    </source>
</evidence>
<evidence type="ECO:0000313" key="13">
    <source>
        <dbReference type="Proteomes" id="UP000838412"/>
    </source>
</evidence>
<evidence type="ECO:0000256" key="10">
    <source>
        <dbReference type="SAM" id="Phobius"/>
    </source>
</evidence>
<dbReference type="OrthoDB" id="67700at2759"/>
<feature type="region of interest" description="Disordered" evidence="9">
    <location>
        <begin position="462"/>
        <end position="481"/>
    </location>
</feature>
<keyword evidence="8 10" id="KW-0472">Membrane</keyword>
<keyword evidence="3 10" id="KW-0812">Transmembrane</keyword>
<comment type="similarity">
    <text evidence="2">Belongs to the synaptotagmin family.</text>
</comment>
<dbReference type="Pfam" id="PF00168">
    <property type="entry name" value="C2"/>
    <property type="match status" value="2"/>
</dbReference>
<feature type="compositionally biased region" description="Polar residues" evidence="9">
    <location>
        <begin position="469"/>
        <end position="481"/>
    </location>
</feature>
<comment type="subcellular location">
    <subcellularLocation>
        <location evidence="1">Cytoplasmic vesicle</location>
        <location evidence="1">Secretory vesicle membrane</location>
        <topology evidence="1">Single-pass membrane protein</topology>
    </subcellularLocation>
</comment>
<dbReference type="AlphaFoldDB" id="A0A8J9ZAN7"/>
<feature type="region of interest" description="Disordered" evidence="9">
    <location>
        <begin position="1"/>
        <end position="25"/>
    </location>
</feature>
<dbReference type="PANTHER" id="PTHR10024">
    <property type="entry name" value="SYNAPTOTAGMIN"/>
    <property type="match status" value="1"/>
</dbReference>
<feature type="domain" description="C2" evidence="11">
    <location>
        <begin position="327"/>
        <end position="460"/>
    </location>
</feature>
<feature type="region of interest" description="Disordered" evidence="9">
    <location>
        <begin position="104"/>
        <end position="133"/>
    </location>
</feature>
<keyword evidence="6" id="KW-0106">Calcium</keyword>
<dbReference type="EMBL" id="OV696703">
    <property type="protein sequence ID" value="CAH1250178.1"/>
    <property type="molecule type" value="Genomic_DNA"/>
</dbReference>
<keyword evidence="5" id="KW-0677">Repeat</keyword>
<organism evidence="12 13">
    <name type="scientific">Branchiostoma lanceolatum</name>
    <name type="common">Common lancelet</name>
    <name type="synonym">Amphioxus lanceolatum</name>
    <dbReference type="NCBI Taxonomy" id="7740"/>
    <lineage>
        <taxon>Eukaryota</taxon>
        <taxon>Metazoa</taxon>
        <taxon>Chordata</taxon>
        <taxon>Cephalochordata</taxon>
        <taxon>Leptocardii</taxon>
        <taxon>Amphioxiformes</taxon>
        <taxon>Branchiostomatidae</taxon>
        <taxon>Branchiostoma</taxon>
    </lineage>
</organism>
<evidence type="ECO:0000256" key="6">
    <source>
        <dbReference type="ARBA" id="ARBA00022837"/>
    </source>
</evidence>
<evidence type="ECO:0000256" key="1">
    <source>
        <dbReference type="ARBA" id="ARBA00004160"/>
    </source>
</evidence>
<proteinExistence type="inferred from homology"/>
<dbReference type="CDD" id="cd08385">
    <property type="entry name" value="C2A_Synaptotagmin-1-5-6-9-10"/>
    <property type="match status" value="1"/>
</dbReference>
<feature type="region of interest" description="Disordered" evidence="9">
    <location>
        <begin position="72"/>
        <end position="92"/>
    </location>
</feature>
<evidence type="ECO:0000256" key="8">
    <source>
        <dbReference type="ARBA" id="ARBA00023136"/>
    </source>
</evidence>
<dbReference type="PANTHER" id="PTHR10024:SF374">
    <property type="entry name" value="C2 DOMAIN-CONTAINING PROTEIN"/>
    <property type="match status" value="1"/>
</dbReference>
<dbReference type="GO" id="GO:0070382">
    <property type="term" value="C:exocytic vesicle"/>
    <property type="evidence" value="ECO:0007669"/>
    <property type="project" value="TreeGrafter"/>
</dbReference>
<evidence type="ECO:0000313" key="12">
    <source>
        <dbReference type="EMBL" id="CAH1250178.1"/>
    </source>
</evidence>
<evidence type="ECO:0000259" key="11">
    <source>
        <dbReference type="PROSITE" id="PS50004"/>
    </source>
</evidence>
<evidence type="ECO:0000256" key="9">
    <source>
        <dbReference type="SAM" id="MobiDB-lite"/>
    </source>
</evidence>
<keyword evidence="7 10" id="KW-1133">Transmembrane helix</keyword>
<dbReference type="PRINTS" id="PR00399">
    <property type="entry name" value="SYNAPTOTAGMN"/>
</dbReference>
<evidence type="ECO:0000256" key="4">
    <source>
        <dbReference type="ARBA" id="ARBA00022723"/>
    </source>
</evidence>
<dbReference type="CDD" id="cd08403">
    <property type="entry name" value="C2B_Synaptotagmin-3-5-6-9-10"/>
    <property type="match status" value="1"/>
</dbReference>
<dbReference type="InterPro" id="IPR035892">
    <property type="entry name" value="C2_domain_sf"/>
</dbReference>
<evidence type="ECO:0000256" key="7">
    <source>
        <dbReference type="ARBA" id="ARBA00022989"/>
    </source>
</evidence>
<dbReference type="GO" id="GO:0001786">
    <property type="term" value="F:phosphatidylserine binding"/>
    <property type="evidence" value="ECO:0007669"/>
    <property type="project" value="TreeGrafter"/>
</dbReference>
<dbReference type="GO" id="GO:0000149">
    <property type="term" value="F:SNARE binding"/>
    <property type="evidence" value="ECO:0007669"/>
    <property type="project" value="TreeGrafter"/>
</dbReference>
<name>A0A8J9ZAN7_BRALA</name>
<gene>
    <name evidence="12" type="primary">SYT9</name>
    <name evidence="12" type="ORF">BLAG_LOCUS11025</name>
</gene>
<reference evidence="12" key="1">
    <citation type="submission" date="2022-01" db="EMBL/GenBank/DDBJ databases">
        <authorList>
            <person name="Braso-Vives M."/>
        </authorList>
    </citation>
    <scope>NUCLEOTIDE SEQUENCE</scope>
</reference>